<evidence type="ECO:0000256" key="3">
    <source>
        <dbReference type="ARBA" id="ARBA00023163"/>
    </source>
</evidence>
<evidence type="ECO:0000256" key="4">
    <source>
        <dbReference type="SAM" id="MobiDB-lite"/>
    </source>
</evidence>
<dbReference type="GO" id="GO:0000976">
    <property type="term" value="F:transcription cis-regulatory region binding"/>
    <property type="evidence" value="ECO:0007669"/>
    <property type="project" value="TreeGrafter"/>
</dbReference>
<dbReference type="FunCoup" id="A0A3N1HKX8">
    <property type="interactions" value="19"/>
</dbReference>
<organism evidence="6 7">
    <name type="scientific">Pseudokineococcus lusitanus</name>
    <dbReference type="NCBI Taxonomy" id="763993"/>
    <lineage>
        <taxon>Bacteria</taxon>
        <taxon>Bacillati</taxon>
        <taxon>Actinomycetota</taxon>
        <taxon>Actinomycetes</taxon>
        <taxon>Kineosporiales</taxon>
        <taxon>Kineosporiaceae</taxon>
        <taxon>Pseudokineococcus</taxon>
    </lineage>
</organism>
<dbReference type="EMBL" id="RJKN01000004">
    <property type="protein sequence ID" value="ROP43177.1"/>
    <property type="molecule type" value="Genomic_DNA"/>
</dbReference>
<dbReference type="SUPFAM" id="SSF53822">
    <property type="entry name" value="Periplasmic binding protein-like I"/>
    <property type="match status" value="1"/>
</dbReference>
<dbReference type="Proteomes" id="UP000276232">
    <property type="component" value="Unassembled WGS sequence"/>
</dbReference>
<keyword evidence="1" id="KW-0805">Transcription regulation</keyword>
<feature type="region of interest" description="Disordered" evidence="4">
    <location>
        <begin position="1"/>
        <end position="32"/>
    </location>
</feature>
<accession>A0A3N1HKX8</accession>
<evidence type="ECO:0000259" key="5">
    <source>
        <dbReference type="PROSITE" id="PS50932"/>
    </source>
</evidence>
<dbReference type="Gene3D" id="1.10.260.40">
    <property type="entry name" value="lambda repressor-like DNA-binding domains"/>
    <property type="match status" value="1"/>
</dbReference>
<evidence type="ECO:0000256" key="1">
    <source>
        <dbReference type="ARBA" id="ARBA00023015"/>
    </source>
</evidence>
<dbReference type="SUPFAM" id="SSF47413">
    <property type="entry name" value="lambda repressor-like DNA-binding domains"/>
    <property type="match status" value="1"/>
</dbReference>
<reference evidence="6 7" key="1">
    <citation type="journal article" date="2015" name="Stand. Genomic Sci.">
        <title>Genomic Encyclopedia of Bacterial and Archaeal Type Strains, Phase III: the genomes of soil and plant-associated and newly described type strains.</title>
        <authorList>
            <person name="Whitman W.B."/>
            <person name="Woyke T."/>
            <person name="Klenk H.P."/>
            <person name="Zhou Y."/>
            <person name="Lilburn T.G."/>
            <person name="Beck B.J."/>
            <person name="De Vos P."/>
            <person name="Vandamme P."/>
            <person name="Eisen J.A."/>
            <person name="Garrity G."/>
            <person name="Hugenholtz P."/>
            <person name="Kyrpides N.C."/>
        </authorList>
    </citation>
    <scope>NUCLEOTIDE SEQUENCE [LARGE SCALE GENOMIC DNA]</scope>
    <source>
        <strain evidence="6 7">CECT 7306</strain>
    </source>
</reference>
<proteinExistence type="predicted"/>
<keyword evidence="3" id="KW-0804">Transcription</keyword>
<protein>
    <submittedName>
        <fullName evidence="6">LacI family transcriptional regulator</fullName>
    </submittedName>
</protein>
<evidence type="ECO:0000256" key="2">
    <source>
        <dbReference type="ARBA" id="ARBA00023125"/>
    </source>
</evidence>
<comment type="caution">
    <text evidence="6">The sequence shown here is derived from an EMBL/GenBank/DDBJ whole genome shotgun (WGS) entry which is preliminary data.</text>
</comment>
<dbReference type="AlphaFoldDB" id="A0A3N1HKX8"/>
<gene>
    <name evidence="6" type="ORF">EDC03_1774</name>
</gene>
<dbReference type="PROSITE" id="PS00356">
    <property type="entry name" value="HTH_LACI_1"/>
    <property type="match status" value="1"/>
</dbReference>
<dbReference type="InterPro" id="IPR046335">
    <property type="entry name" value="LacI/GalR-like_sensor"/>
</dbReference>
<dbReference type="PANTHER" id="PTHR30146">
    <property type="entry name" value="LACI-RELATED TRANSCRIPTIONAL REPRESSOR"/>
    <property type="match status" value="1"/>
</dbReference>
<dbReference type="InParanoid" id="A0A3N1HKX8"/>
<dbReference type="PROSITE" id="PS50932">
    <property type="entry name" value="HTH_LACI_2"/>
    <property type="match status" value="1"/>
</dbReference>
<dbReference type="GO" id="GO:0003700">
    <property type="term" value="F:DNA-binding transcription factor activity"/>
    <property type="evidence" value="ECO:0007669"/>
    <property type="project" value="TreeGrafter"/>
</dbReference>
<feature type="domain" description="HTH lacI-type" evidence="5">
    <location>
        <begin position="32"/>
        <end position="86"/>
    </location>
</feature>
<dbReference type="CDD" id="cd01392">
    <property type="entry name" value="HTH_LacI"/>
    <property type="match status" value="1"/>
</dbReference>
<dbReference type="CDD" id="cd06288">
    <property type="entry name" value="PBP1_sucrose_transcription_regulator"/>
    <property type="match status" value="1"/>
</dbReference>
<evidence type="ECO:0000313" key="6">
    <source>
        <dbReference type="EMBL" id="ROP43177.1"/>
    </source>
</evidence>
<evidence type="ECO:0000313" key="7">
    <source>
        <dbReference type="Proteomes" id="UP000276232"/>
    </source>
</evidence>
<dbReference type="Pfam" id="PF00356">
    <property type="entry name" value="LacI"/>
    <property type="match status" value="1"/>
</dbReference>
<dbReference type="InterPro" id="IPR028082">
    <property type="entry name" value="Peripla_BP_I"/>
</dbReference>
<dbReference type="OrthoDB" id="9798934at2"/>
<sequence length="361" mass="37515">MTTGDAPQGRDDGTSGGSGGRPGPPPDDARPATLRDVATLAGVSVPTASKALNGRPDVRESTRRRVEDAAARLDFTPNTLAQGLSARRSGTVGLLTSDLDGRFSIPVLMGAEDAFGFERTAVLLCDARGDAIREQHHLRALLARRVDGLIVVGERPDVRASLGRVPVPVVYAYAPSDDPADCSLVSDHEGAGRLAVEHLLATGRRCVGHISGDPGYGATRDRAEGARAALASAGLELAGGRPLLGAWSEEWGRGATRSLLRAEPGLDAVFAGSDQVARGVLDALREEGRRVPDDVAVVGVDNWEAVATGARPALSTVDLDLQHLGRVAAQRLQAAMGGSPSRGVERLPGRLVVRASSAPRG</sequence>
<dbReference type="InterPro" id="IPR000843">
    <property type="entry name" value="HTH_LacI"/>
</dbReference>
<name>A0A3N1HKX8_9ACTN</name>
<dbReference type="InterPro" id="IPR010982">
    <property type="entry name" value="Lambda_DNA-bd_dom_sf"/>
</dbReference>
<keyword evidence="7" id="KW-1185">Reference proteome</keyword>
<dbReference type="Gene3D" id="3.40.50.2300">
    <property type="match status" value="2"/>
</dbReference>
<keyword evidence="2" id="KW-0238">DNA-binding</keyword>
<dbReference type="Pfam" id="PF13377">
    <property type="entry name" value="Peripla_BP_3"/>
    <property type="match status" value="1"/>
</dbReference>
<dbReference type="SMART" id="SM00354">
    <property type="entry name" value="HTH_LACI"/>
    <property type="match status" value="1"/>
</dbReference>
<dbReference type="PANTHER" id="PTHR30146:SF109">
    <property type="entry name" value="HTH-TYPE TRANSCRIPTIONAL REGULATOR GALS"/>
    <property type="match status" value="1"/>
</dbReference>